<proteinExistence type="predicted"/>
<evidence type="ECO:0000313" key="5">
    <source>
        <dbReference type="EMBL" id="WNZ46736.1"/>
    </source>
</evidence>
<evidence type="ECO:0000259" key="4">
    <source>
        <dbReference type="Pfam" id="PF13847"/>
    </source>
</evidence>
<accession>A0AA97AWW2</accession>
<evidence type="ECO:0000256" key="3">
    <source>
        <dbReference type="ARBA" id="ARBA00022691"/>
    </source>
</evidence>
<evidence type="ECO:0000256" key="2">
    <source>
        <dbReference type="ARBA" id="ARBA00022679"/>
    </source>
</evidence>
<gene>
    <name evidence="5" type="ORF">Q2T42_02640</name>
</gene>
<dbReference type="RefSeq" id="WP_316427741.1">
    <property type="nucleotide sequence ID" value="NZ_CP130144.1"/>
</dbReference>
<keyword evidence="1 5" id="KW-0489">Methyltransferase</keyword>
<dbReference type="InterPro" id="IPR025714">
    <property type="entry name" value="Methyltranfer_dom"/>
</dbReference>
<dbReference type="Pfam" id="PF13847">
    <property type="entry name" value="Methyltransf_31"/>
    <property type="match status" value="1"/>
</dbReference>
<protein>
    <submittedName>
        <fullName evidence="5">Class I SAM-dependent methyltransferase</fullName>
        <ecNumber evidence="5">2.1.-.-</ecNumber>
    </submittedName>
</protein>
<dbReference type="AlphaFoldDB" id="A0AA97AWW2"/>
<reference evidence="5" key="2">
    <citation type="submission" date="2023-07" db="EMBL/GenBank/DDBJ databases">
        <authorList>
            <person name="Bai X.-H."/>
            <person name="Wang H.-H."/>
            <person name="Wang J."/>
            <person name="Ma M.-Y."/>
            <person name="Hu H.-H."/>
            <person name="Song Z.-L."/>
            <person name="Ma H.-G."/>
            <person name="Fan Y."/>
            <person name="Du C.-Y."/>
            <person name="Xu J.-C."/>
        </authorList>
    </citation>
    <scope>NUCLEOTIDE SEQUENCE</scope>
    <source>
        <strain evidence="5">CZ1</strain>
    </source>
</reference>
<name>A0AA97AWW2_LEPBY</name>
<keyword evidence="3" id="KW-0949">S-adenosyl-L-methionine</keyword>
<dbReference type="GO" id="GO:0032259">
    <property type="term" value="P:methylation"/>
    <property type="evidence" value="ECO:0007669"/>
    <property type="project" value="UniProtKB-KW"/>
</dbReference>
<dbReference type="CDD" id="cd02440">
    <property type="entry name" value="AdoMet_MTases"/>
    <property type="match status" value="1"/>
</dbReference>
<sequence length="157" mass="17667">MLRRPDIAFIPTPEAAIETLLEVLQVNDSDVIYDLGCGDGRILIGAALQFGARGVGIDLDPLRVKEAQAKADELGIRDRVKFQEADLFTSRFEDASIVVLYLLPHLNLRLRPALFEQLKPGTRIVSIDFDMGDWLPEKVIKLDIEEESTLYFWTIPA</sequence>
<evidence type="ECO:0000256" key="1">
    <source>
        <dbReference type="ARBA" id="ARBA00022603"/>
    </source>
</evidence>
<dbReference type="PANTHER" id="PTHR13610:SF11">
    <property type="entry name" value="METHYLTRANSFERASE DOMAIN-CONTAINING PROTEIN"/>
    <property type="match status" value="1"/>
</dbReference>
<dbReference type="GO" id="GO:0016279">
    <property type="term" value="F:protein-lysine N-methyltransferase activity"/>
    <property type="evidence" value="ECO:0007669"/>
    <property type="project" value="InterPro"/>
</dbReference>
<dbReference type="SUPFAM" id="SSF53335">
    <property type="entry name" value="S-adenosyl-L-methionine-dependent methyltransferases"/>
    <property type="match status" value="1"/>
</dbReference>
<dbReference type="InterPro" id="IPR029063">
    <property type="entry name" value="SAM-dependent_MTases_sf"/>
</dbReference>
<dbReference type="Gene3D" id="3.40.50.150">
    <property type="entry name" value="Vaccinia Virus protein VP39"/>
    <property type="match status" value="1"/>
</dbReference>
<dbReference type="EC" id="2.1.-.-" evidence="5"/>
<feature type="domain" description="Methyltransferase" evidence="4">
    <location>
        <begin position="29"/>
        <end position="139"/>
    </location>
</feature>
<dbReference type="EMBL" id="CP130144">
    <property type="protein sequence ID" value="WNZ46736.1"/>
    <property type="molecule type" value="Genomic_DNA"/>
</dbReference>
<keyword evidence="2 5" id="KW-0808">Transferase</keyword>
<organism evidence="5">
    <name type="scientific">Leptolyngbya boryana CZ1</name>
    <dbReference type="NCBI Taxonomy" id="3060204"/>
    <lineage>
        <taxon>Bacteria</taxon>
        <taxon>Bacillati</taxon>
        <taxon>Cyanobacteriota</taxon>
        <taxon>Cyanophyceae</taxon>
        <taxon>Leptolyngbyales</taxon>
        <taxon>Leptolyngbyaceae</taxon>
        <taxon>Leptolyngbya group</taxon>
        <taxon>Leptolyngbya</taxon>
    </lineage>
</organism>
<reference evidence="5" key="1">
    <citation type="journal article" date="2023" name="Plants (Basel)">
        <title>Genomic Analysis of Leptolyngbya boryana CZ1 Reveals Efficient Carbon Fixation Modules.</title>
        <authorList>
            <person name="Bai X."/>
            <person name="Wang H."/>
            <person name="Cheng W."/>
            <person name="Wang J."/>
            <person name="Ma M."/>
            <person name="Hu H."/>
            <person name="Song Z."/>
            <person name="Ma H."/>
            <person name="Fan Y."/>
            <person name="Du C."/>
            <person name="Xu J."/>
        </authorList>
    </citation>
    <scope>NUCLEOTIDE SEQUENCE</scope>
    <source>
        <strain evidence="5">CZ1</strain>
    </source>
</reference>
<dbReference type="InterPro" id="IPR026170">
    <property type="entry name" value="FAM173A/B"/>
</dbReference>
<dbReference type="PANTHER" id="PTHR13610">
    <property type="entry name" value="METHYLTRANSFERASE DOMAIN-CONTAINING PROTEIN"/>
    <property type="match status" value="1"/>
</dbReference>